<accession>A0ABQ8C1Y4</accession>
<evidence type="ECO:0000313" key="5">
    <source>
        <dbReference type="Proteomes" id="UP000824890"/>
    </source>
</evidence>
<dbReference type="PANTHER" id="PTHR23509">
    <property type="entry name" value="PA-PL1 PHOSPHOLIPASE FAMILY"/>
    <property type="match status" value="1"/>
</dbReference>
<dbReference type="SMART" id="SM01127">
    <property type="entry name" value="DDHD"/>
    <property type="match status" value="1"/>
</dbReference>
<dbReference type="InterPro" id="IPR004177">
    <property type="entry name" value="DDHD_dom"/>
</dbReference>
<gene>
    <name evidence="4" type="ORF">HID58_034408</name>
</gene>
<evidence type="ECO:0000313" key="4">
    <source>
        <dbReference type="EMBL" id="KAH0911087.1"/>
    </source>
</evidence>
<feature type="compositionally biased region" description="Acidic residues" evidence="2">
    <location>
        <begin position="616"/>
        <end position="629"/>
    </location>
</feature>
<feature type="region of interest" description="Disordered" evidence="2">
    <location>
        <begin position="328"/>
        <end position="356"/>
    </location>
</feature>
<name>A0ABQ8C1Y4_BRANA</name>
<dbReference type="SUPFAM" id="SSF53474">
    <property type="entry name" value="alpha/beta-Hydrolases"/>
    <property type="match status" value="1"/>
</dbReference>
<feature type="region of interest" description="Disordered" evidence="2">
    <location>
        <begin position="92"/>
        <end position="134"/>
    </location>
</feature>
<protein>
    <recommendedName>
        <fullName evidence="3">DDHD domain-containing protein</fullName>
    </recommendedName>
</protein>
<feature type="compositionally biased region" description="Basic and acidic residues" evidence="2">
    <location>
        <begin position="1164"/>
        <end position="1175"/>
    </location>
</feature>
<feature type="compositionally biased region" description="Basic and acidic residues" evidence="2">
    <location>
        <begin position="328"/>
        <end position="344"/>
    </location>
</feature>
<comment type="caution">
    <text evidence="4">The sequence shown here is derived from an EMBL/GenBank/DDBJ whole genome shotgun (WGS) entry which is preliminary data.</text>
</comment>
<feature type="region of interest" description="Disordered" evidence="2">
    <location>
        <begin position="612"/>
        <end position="680"/>
    </location>
</feature>
<feature type="region of interest" description="Disordered" evidence="2">
    <location>
        <begin position="179"/>
        <end position="198"/>
    </location>
</feature>
<feature type="compositionally biased region" description="Basic and acidic residues" evidence="2">
    <location>
        <begin position="188"/>
        <end position="198"/>
    </location>
</feature>
<evidence type="ECO:0000256" key="2">
    <source>
        <dbReference type="SAM" id="MobiDB-lite"/>
    </source>
</evidence>
<organism evidence="4 5">
    <name type="scientific">Brassica napus</name>
    <name type="common">Rape</name>
    <dbReference type="NCBI Taxonomy" id="3708"/>
    <lineage>
        <taxon>Eukaryota</taxon>
        <taxon>Viridiplantae</taxon>
        <taxon>Streptophyta</taxon>
        <taxon>Embryophyta</taxon>
        <taxon>Tracheophyta</taxon>
        <taxon>Spermatophyta</taxon>
        <taxon>Magnoliopsida</taxon>
        <taxon>eudicotyledons</taxon>
        <taxon>Gunneridae</taxon>
        <taxon>Pentapetalae</taxon>
        <taxon>rosids</taxon>
        <taxon>malvids</taxon>
        <taxon>Brassicales</taxon>
        <taxon>Brassicaceae</taxon>
        <taxon>Brassiceae</taxon>
        <taxon>Brassica</taxon>
    </lineage>
</organism>
<feature type="region of interest" description="Disordered" evidence="2">
    <location>
        <begin position="1164"/>
        <end position="1207"/>
    </location>
</feature>
<dbReference type="InterPro" id="IPR058055">
    <property type="entry name" value="PA-PLA1"/>
</dbReference>
<feature type="region of interest" description="Disordered" evidence="2">
    <location>
        <begin position="1090"/>
        <end position="1133"/>
    </location>
</feature>
<dbReference type="EMBL" id="JAGKQM010000009">
    <property type="protein sequence ID" value="KAH0911087.1"/>
    <property type="molecule type" value="Genomic_DNA"/>
</dbReference>
<evidence type="ECO:0000259" key="3">
    <source>
        <dbReference type="PROSITE" id="PS51043"/>
    </source>
</evidence>
<feature type="domain" description="DDHD" evidence="3">
    <location>
        <begin position="1281"/>
        <end position="1368"/>
    </location>
</feature>
<dbReference type="InterPro" id="IPR025836">
    <property type="entry name" value="Zn_knuckle_CX2CX4HX4C"/>
</dbReference>
<dbReference type="Proteomes" id="UP000824890">
    <property type="component" value="Unassembled WGS sequence"/>
</dbReference>
<feature type="coiled-coil region" evidence="1">
    <location>
        <begin position="1217"/>
        <end position="1244"/>
    </location>
</feature>
<keyword evidence="1" id="KW-0175">Coiled coil</keyword>
<keyword evidence="5" id="KW-1185">Reference proteome</keyword>
<dbReference type="Pfam" id="PF14392">
    <property type="entry name" value="zf-CCHC_4"/>
    <property type="match status" value="1"/>
</dbReference>
<reference evidence="4 5" key="1">
    <citation type="submission" date="2021-05" db="EMBL/GenBank/DDBJ databases">
        <title>Genome Assembly of Synthetic Allotetraploid Brassica napus Reveals Homoeologous Exchanges between Subgenomes.</title>
        <authorList>
            <person name="Davis J.T."/>
        </authorList>
    </citation>
    <scope>NUCLEOTIDE SEQUENCE [LARGE SCALE GENOMIC DNA]</scope>
    <source>
        <strain evidence="5">cv. Da-Ae</strain>
        <tissue evidence="4">Seedling</tissue>
    </source>
</reference>
<feature type="compositionally biased region" description="Basic and acidic residues" evidence="2">
    <location>
        <begin position="106"/>
        <end position="120"/>
    </location>
</feature>
<dbReference type="Pfam" id="PF02862">
    <property type="entry name" value="DDHD"/>
    <property type="match status" value="1"/>
</dbReference>
<feature type="compositionally biased region" description="Polar residues" evidence="2">
    <location>
        <begin position="659"/>
        <end position="674"/>
    </location>
</feature>
<evidence type="ECO:0000256" key="1">
    <source>
        <dbReference type="SAM" id="Coils"/>
    </source>
</evidence>
<dbReference type="PANTHER" id="PTHR23509:SF10">
    <property type="entry name" value="LD21067P"/>
    <property type="match status" value="1"/>
</dbReference>
<feature type="region of interest" description="Disordered" evidence="2">
    <location>
        <begin position="481"/>
        <end position="519"/>
    </location>
</feature>
<dbReference type="InterPro" id="IPR029058">
    <property type="entry name" value="AB_hydrolase_fold"/>
</dbReference>
<sequence length="1368" mass="154650">MITPGLGYVDTLELEAGRMLIDVDSRKPLTFTRKIASPEGDEVSIQIHYEKLFKFCKTCGLITHEMAYCPTKEFNLRSQVERPGVFDRVQLPTADVPRQPSLRQHQPNDRLNSHGHERISRRSRSPTRGQRYDGGFMRDARAAHHRYDEHNDKFPGNYGRHDRKIRSAFTRQRVRYAPYEKKKQHSWRPKDQSETREDGNMKSIASYVPLPRTGDIGGSSTQQADGIMMQDTQQSSGKRIASLIVTPSRQALDDNVTKRPRVSPRLLTFSPTEDVLPVDAQVIGALNDMEITSNSAGRLNDADKCEDGNADDLLGEDLMDMEADIVRRTEREEGNDKGVLERSKPSSSSTRGGKRLAPLGFLGKKAEFLRRGFCGFDQMEDAERSSPAVNTTSPDLLKNTPSNIAGLEDVIEQCHGRQKYLTQTRSPSDGSDVRWYFCKVPLAENELAASVPRTDVVGKSEYFRFGMRDSLAIEASFLQDKSHAETSTNRDGNGGRLNRKDKSTDDTPANRAGKPEMRNRLDYMRRLRQHYNMLINRTGVRVNPTTEQIEMPSSWWDDRIAEAGTTNGKFIRVLQSKPLPFKELLDQIYGEHDLDQDERYSPFMLGEHIQQMQAEEASDDETTVADTAEDSGRLPSEPISLIASDDEFPTREEAHRSPSHANKSILRVQSTSTKRTNRRRVNFETQIQSGFQRMEESRTNLLDVLRSRHYQKATFGDALALLETLDVEPMGSFWWAASGLLMKDEEIRDGFVKLRNEENKIRYLERLSGVDRYGDSCQIINLRETSNTPTSPVPLAHSQMAGITTRASPSFSQGQGMFESGPAGTSFSSLLGELRIAELLSVGIENMSDEELTELILLEEDEILHAYISPAMDYYCRFFYKEPMRQEKGKGWCIIRNQIYENEVSCRSDDTNDNQSVRNEDDTVPVRHLVFMVHGIGQKVEKSNLVDDVGNFRQITAALGERHLTSHQRGTQRVLFIPCQWRKGLKLSGEAAVDKCTLEGVRRLREMLSATVHDVLYYMSPIYCQAIIDSVSNQLNRLYLKFIKRNPDYDGKISIYGHSLGSVLSYDILCHQRNLSSPFPMDAVYKRFFPDEESPPIPDKPCSSHQSSDLEPEKSNLLNNKEETTGQDNDMMDKKSTVLEHRNVFQEASSSVSDSVVDNVGLERRGSEEDDRHDSSGAISSQDGPDGADCRSPGSSSSSPEQSWEIKCGDSNNEAAIKLLQEEIKSLRSKVAQLQSENARILADEKAKASVMPEQHINEKAVTKDANGPTSFTPYIKYQKLEFKVDTFFAVGSPLGVFLALRNIRIGIGKGKDYWEEENVIEEMPACRRMFNIFHPYDPVAYSRGVSTGSLPRDLLWGCDFWRSLLSE</sequence>
<proteinExistence type="predicted"/>
<dbReference type="PROSITE" id="PS51043">
    <property type="entry name" value="DDHD"/>
    <property type="match status" value="1"/>
</dbReference>